<dbReference type="InterPro" id="IPR013342">
    <property type="entry name" value="Mandelate_racemase_C"/>
</dbReference>
<dbReference type="InterPro" id="IPR029065">
    <property type="entry name" value="Enolase_C-like"/>
</dbReference>
<dbReference type="InterPro" id="IPR036849">
    <property type="entry name" value="Enolase-like_C_sf"/>
</dbReference>
<dbReference type="EMBL" id="JACGWT010000002">
    <property type="protein sequence ID" value="MBA8793872.1"/>
    <property type="molecule type" value="Genomic_DNA"/>
</dbReference>
<feature type="region of interest" description="Disordered" evidence="4">
    <location>
        <begin position="360"/>
        <end position="379"/>
    </location>
</feature>
<dbReference type="RefSeq" id="WP_182559422.1">
    <property type="nucleotide sequence ID" value="NZ_JACGWT010000002.1"/>
</dbReference>
<dbReference type="Proteomes" id="UP000523079">
    <property type="component" value="Unassembled WGS sequence"/>
</dbReference>
<dbReference type="CDD" id="cd03316">
    <property type="entry name" value="MR_like"/>
    <property type="match status" value="1"/>
</dbReference>
<comment type="caution">
    <text evidence="6">The sequence shown here is derived from an EMBL/GenBank/DDBJ whole genome shotgun (WGS) entry which is preliminary data.</text>
</comment>
<dbReference type="Gene3D" id="3.20.20.120">
    <property type="entry name" value="Enolase-like C-terminal domain"/>
    <property type="match status" value="1"/>
</dbReference>
<dbReference type="PANTHER" id="PTHR13794:SF58">
    <property type="entry name" value="MITOCHONDRIAL ENOLASE SUPERFAMILY MEMBER 1"/>
    <property type="match status" value="1"/>
</dbReference>
<protein>
    <submittedName>
        <fullName evidence="6">L-alanine-DL-glutamate epimerase-like enolase superfamily enzyme</fullName>
    </submittedName>
</protein>
<evidence type="ECO:0000256" key="1">
    <source>
        <dbReference type="ARBA" id="ARBA00001946"/>
    </source>
</evidence>
<evidence type="ECO:0000259" key="5">
    <source>
        <dbReference type="SMART" id="SM00922"/>
    </source>
</evidence>
<comment type="cofactor">
    <cofactor evidence="1">
        <name>Mg(2+)</name>
        <dbReference type="ChEBI" id="CHEBI:18420"/>
    </cofactor>
</comment>
<dbReference type="GO" id="GO:0016836">
    <property type="term" value="F:hydro-lyase activity"/>
    <property type="evidence" value="ECO:0007669"/>
    <property type="project" value="TreeGrafter"/>
</dbReference>
<dbReference type="GO" id="GO:0000287">
    <property type="term" value="F:magnesium ion binding"/>
    <property type="evidence" value="ECO:0007669"/>
    <property type="project" value="TreeGrafter"/>
</dbReference>
<name>A0A7W3P5H6_9ACTN</name>
<feature type="domain" description="Mandelate racemase/muconate lactonizing enzyme C-terminal" evidence="5">
    <location>
        <begin position="135"/>
        <end position="235"/>
    </location>
</feature>
<evidence type="ECO:0000256" key="3">
    <source>
        <dbReference type="ARBA" id="ARBA00022842"/>
    </source>
</evidence>
<keyword evidence="2" id="KW-0479">Metal-binding</keyword>
<dbReference type="InterPro" id="IPR046945">
    <property type="entry name" value="RHMD-like"/>
</dbReference>
<evidence type="ECO:0000313" key="6">
    <source>
        <dbReference type="EMBL" id="MBA8793872.1"/>
    </source>
</evidence>
<reference evidence="6 7" key="1">
    <citation type="submission" date="2020-07" db="EMBL/GenBank/DDBJ databases">
        <title>Sequencing the genomes of 1000 actinobacteria strains.</title>
        <authorList>
            <person name="Klenk H.-P."/>
        </authorList>
    </citation>
    <scope>NUCLEOTIDE SEQUENCE [LARGE SCALE GENOMIC DNA]</scope>
    <source>
        <strain evidence="6 7">DSM 100723</strain>
    </source>
</reference>
<organism evidence="6 7">
    <name type="scientific">Microlunatus kandeliicorticis</name>
    <dbReference type="NCBI Taxonomy" id="1759536"/>
    <lineage>
        <taxon>Bacteria</taxon>
        <taxon>Bacillati</taxon>
        <taxon>Actinomycetota</taxon>
        <taxon>Actinomycetes</taxon>
        <taxon>Propionibacteriales</taxon>
        <taxon>Propionibacteriaceae</taxon>
        <taxon>Microlunatus</taxon>
    </lineage>
</organism>
<dbReference type="InterPro" id="IPR013341">
    <property type="entry name" value="Mandelate_racemase_N_dom"/>
</dbReference>
<dbReference type="Pfam" id="PF02746">
    <property type="entry name" value="MR_MLE_N"/>
    <property type="match status" value="1"/>
</dbReference>
<evidence type="ECO:0000256" key="4">
    <source>
        <dbReference type="SAM" id="MobiDB-lite"/>
    </source>
</evidence>
<evidence type="ECO:0000256" key="2">
    <source>
        <dbReference type="ARBA" id="ARBA00022723"/>
    </source>
</evidence>
<dbReference type="AlphaFoldDB" id="A0A7W3P5H6"/>
<proteinExistence type="predicted"/>
<gene>
    <name evidence="6" type="ORF">FHX74_001477</name>
</gene>
<dbReference type="SUPFAM" id="SSF54826">
    <property type="entry name" value="Enolase N-terminal domain-like"/>
    <property type="match status" value="1"/>
</dbReference>
<dbReference type="GO" id="GO:0016052">
    <property type="term" value="P:carbohydrate catabolic process"/>
    <property type="evidence" value="ECO:0007669"/>
    <property type="project" value="TreeGrafter"/>
</dbReference>
<dbReference type="InterPro" id="IPR029017">
    <property type="entry name" value="Enolase-like_N"/>
</dbReference>
<sequence length="379" mass="40838">MKITGYRTVSAPRDRGRLIGDVNGVTRWSRTEVVIIETDTGIEGIGVGSVGAIEAVFPTVEGEDPRSTSALYDRMLAAVFKLGHAGATFATIGAVDQALWDLKAKAADEPLWRMLGARDRFVPGYASGLEYGLDDEEAGALWTRFAERGFRAGKTKGGREFSRDLRRLRLLEEILHANTETPALMIDANESWHVSQAIRYVSRLEAELDLTWIEEPVRRWDADGLATVRRGVRAGVASGENLTGLEQTRALVAAQAVDVVQPNAAFGSTNFLRVAHLAHAYDLPVSPVGFAPAIAAAAASIPNLLTVEVQELEPPAWLHFDLQIADGGLVLGDESGAGITVDEAALRDMADTVVLGIPSTTGPHVRPRRAGLRMTPDED</sequence>
<dbReference type="PANTHER" id="PTHR13794">
    <property type="entry name" value="ENOLASE SUPERFAMILY, MANDELATE RACEMASE"/>
    <property type="match status" value="1"/>
</dbReference>
<keyword evidence="7" id="KW-1185">Reference proteome</keyword>
<evidence type="ECO:0000313" key="7">
    <source>
        <dbReference type="Proteomes" id="UP000523079"/>
    </source>
</evidence>
<dbReference type="SFLD" id="SFLDS00001">
    <property type="entry name" value="Enolase"/>
    <property type="match status" value="1"/>
</dbReference>
<dbReference type="SMART" id="SM00922">
    <property type="entry name" value="MR_MLE"/>
    <property type="match status" value="1"/>
</dbReference>
<accession>A0A7W3P5H6</accession>
<dbReference type="SUPFAM" id="SSF51604">
    <property type="entry name" value="Enolase C-terminal domain-like"/>
    <property type="match status" value="1"/>
</dbReference>
<dbReference type="Gene3D" id="3.30.390.10">
    <property type="entry name" value="Enolase-like, N-terminal domain"/>
    <property type="match status" value="1"/>
</dbReference>
<keyword evidence="3" id="KW-0460">Magnesium</keyword>
<dbReference type="Pfam" id="PF13378">
    <property type="entry name" value="MR_MLE_C"/>
    <property type="match status" value="1"/>
</dbReference>